<dbReference type="EMBL" id="PYIX02000090">
    <property type="protein sequence ID" value="RFC81494.1"/>
    <property type="molecule type" value="Genomic_DNA"/>
</dbReference>
<evidence type="ECO:0000313" key="2">
    <source>
        <dbReference type="EMBL" id="RFC81494.1"/>
    </source>
</evidence>
<dbReference type="EMBL" id="JBHRSF010000066">
    <property type="protein sequence ID" value="MFC2996366.1"/>
    <property type="molecule type" value="Genomic_DNA"/>
</dbReference>
<accession>A0A371YJG4</accession>
<evidence type="ECO:0000313" key="3">
    <source>
        <dbReference type="Proteomes" id="UP000240957"/>
    </source>
</evidence>
<dbReference type="PROSITE" id="PS51257">
    <property type="entry name" value="PROKAR_LIPOPROTEIN"/>
    <property type="match status" value="1"/>
</dbReference>
<evidence type="ECO:0008006" key="5">
    <source>
        <dbReference type="Google" id="ProtNLM"/>
    </source>
</evidence>
<reference evidence="4" key="3">
    <citation type="journal article" date="2019" name="Int. J. Syst. Evol. Microbiol.">
        <title>The Global Catalogue of Microorganisms (GCM) 10K type strain sequencing project: providing services to taxonomists for standard genome sequencing and annotation.</title>
        <authorList>
            <consortium name="The Broad Institute Genomics Platform"/>
            <consortium name="The Broad Institute Genome Sequencing Center for Infectious Disease"/>
            <person name="Wu L."/>
            <person name="Ma J."/>
        </authorList>
    </citation>
    <scope>NUCLEOTIDE SEQUENCE [LARGE SCALE GENOMIC DNA]</scope>
    <source>
        <strain evidence="4">KCTC 62575</strain>
    </source>
</reference>
<organism evidence="2 3">
    <name type="scientific">Acinetobacter sichuanensis</name>
    <dbReference type="NCBI Taxonomy" id="2136183"/>
    <lineage>
        <taxon>Bacteria</taxon>
        <taxon>Pseudomonadati</taxon>
        <taxon>Pseudomonadota</taxon>
        <taxon>Gammaproteobacteria</taxon>
        <taxon>Moraxellales</taxon>
        <taxon>Moraxellaceae</taxon>
        <taxon>Acinetobacter</taxon>
    </lineage>
</organism>
<reference evidence="2 3" key="2">
    <citation type="submission" date="2018-08" db="EMBL/GenBank/DDBJ databases">
        <title>The draft genome of Acinetobacter sichuanensis strain WCHAc060041.</title>
        <authorList>
            <person name="Qin J."/>
            <person name="Feng Y."/>
            <person name="Zong Z."/>
        </authorList>
    </citation>
    <scope>NUCLEOTIDE SEQUENCE [LARGE SCALE GENOMIC DNA]</scope>
    <source>
        <strain evidence="2 3">WCHAc060041</strain>
    </source>
</reference>
<dbReference type="Proteomes" id="UP000240957">
    <property type="component" value="Unassembled WGS sequence"/>
</dbReference>
<evidence type="ECO:0000313" key="4">
    <source>
        <dbReference type="Proteomes" id="UP001595455"/>
    </source>
</evidence>
<name>A0A371YJG4_9GAMM</name>
<dbReference type="RefSeq" id="WP_107010176.1">
    <property type="nucleotide sequence ID" value="NZ_JBHRSF010000066.1"/>
</dbReference>
<dbReference type="Proteomes" id="UP001595455">
    <property type="component" value="Unassembled WGS sequence"/>
</dbReference>
<keyword evidence="4" id="KW-1185">Reference proteome</keyword>
<dbReference type="AlphaFoldDB" id="A0A371YJG4"/>
<comment type="caution">
    <text evidence="2">The sequence shown here is derived from an EMBL/GenBank/DDBJ whole genome shotgun (WGS) entry which is preliminary data.</text>
</comment>
<gene>
    <name evidence="1" type="ORF">ACFODO_14030</name>
    <name evidence="2" type="ORF">C9E89_021535</name>
</gene>
<sequence length="216" mass="24936">MKKVLLLGVLVWLVGCKETNTGLDKELLNTGYDKCKEYLRASLKSPSSLKIDQATISTFIATPDNVYRVYKYILFDDGQLKKSHIEEKIRFREFLVDIDYDANNSYGAALRGSYQCEFIYMLKNDQMSPQALDTYMMTNIESEENEGVSVDIPFAELNGSNFFLDGKIQSIIGVKENAFSELDKKMYLNLSEKQKFNEMYSDAEKLRKSWDQMSDY</sequence>
<proteinExistence type="predicted"/>
<protein>
    <recommendedName>
        <fullName evidence="5">Lipoprotein</fullName>
    </recommendedName>
</protein>
<reference evidence="1" key="1">
    <citation type="journal article" date="2014" name="Int. J. Syst. Evol. Microbiol.">
        <title>Complete genome of a new Firmicutes species belonging to the dominant human colonic microbiota ('Ruminococcus bicirculans') reveals two chromosomes and a selective capacity to utilize plant glucans.</title>
        <authorList>
            <consortium name="NISC Comparative Sequencing Program"/>
            <person name="Wegmann U."/>
            <person name="Louis P."/>
            <person name="Goesmann A."/>
            <person name="Henrissat B."/>
            <person name="Duncan S.H."/>
            <person name="Flint H.J."/>
        </authorList>
    </citation>
    <scope>NUCLEOTIDE SEQUENCE</scope>
    <source>
        <strain evidence="1">KCTC 62575</strain>
    </source>
</reference>
<evidence type="ECO:0000313" key="1">
    <source>
        <dbReference type="EMBL" id="MFC2996366.1"/>
    </source>
</evidence>
<dbReference type="OrthoDB" id="6637341at2"/>
<reference evidence="1" key="4">
    <citation type="submission" date="2024-09" db="EMBL/GenBank/DDBJ databases">
        <authorList>
            <person name="Sun Q."/>
            <person name="Mori K."/>
        </authorList>
    </citation>
    <scope>NUCLEOTIDE SEQUENCE</scope>
    <source>
        <strain evidence="1">KCTC 62575</strain>
    </source>
</reference>